<dbReference type="InParanoid" id="A0C4S6"/>
<dbReference type="OrthoDB" id="441129at2759"/>
<proteinExistence type="predicted"/>
<dbReference type="RefSeq" id="XP_001433190.1">
    <property type="nucleotide sequence ID" value="XM_001433153.1"/>
</dbReference>
<dbReference type="AlphaFoldDB" id="A0C4S6"/>
<dbReference type="GeneID" id="5018975"/>
<feature type="coiled-coil region" evidence="1">
    <location>
        <begin position="2"/>
        <end position="29"/>
    </location>
</feature>
<reference evidence="2 3" key="1">
    <citation type="journal article" date="2006" name="Nature">
        <title>Global trends of whole-genome duplications revealed by the ciliate Paramecium tetraurelia.</title>
        <authorList>
            <consortium name="Genoscope"/>
            <person name="Aury J.-M."/>
            <person name="Jaillon O."/>
            <person name="Duret L."/>
            <person name="Noel B."/>
            <person name="Jubin C."/>
            <person name="Porcel B.M."/>
            <person name="Segurens B."/>
            <person name="Daubin V."/>
            <person name="Anthouard V."/>
            <person name="Aiach N."/>
            <person name="Arnaiz O."/>
            <person name="Billaut A."/>
            <person name="Beisson J."/>
            <person name="Blanc I."/>
            <person name="Bouhouche K."/>
            <person name="Camara F."/>
            <person name="Duharcourt S."/>
            <person name="Guigo R."/>
            <person name="Gogendeau D."/>
            <person name="Katinka M."/>
            <person name="Keller A.-M."/>
            <person name="Kissmehl R."/>
            <person name="Klotz C."/>
            <person name="Koll F."/>
            <person name="Le Moue A."/>
            <person name="Lepere C."/>
            <person name="Malinsky S."/>
            <person name="Nowacki M."/>
            <person name="Nowak J.K."/>
            <person name="Plattner H."/>
            <person name="Poulain J."/>
            <person name="Ruiz F."/>
            <person name="Serrano V."/>
            <person name="Zagulski M."/>
            <person name="Dessen P."/>
            <person name="Betermier M."/>
            <person name="Weissenbach J."/>
            <person name="Scarpelli C."/>
            <person name="Schachter V."/>
            <person name="Sperling L."/>
            <person name="Meyer E."/>
            <person name="Cohen J."/>
            <person name="Wincker P."/>
        </authorList>
    </citation>
    <scope>NUCLEOTIDE SEQUENCE [LARGE SCALE GENOMIC DNA]</scope>
    <source>
        <strain evidence="2 3">Stock d4-2</strain>
    </source>
</reference>
<sequence>MKHQWNTKIQELKMQMHNLKQLLNQKKRIENWLSQILNDFIKDKILSNFLQIIDEVKNELTSKIEVCQKIQKTQSLESNKFDINDFKKRKKRLLRISFSKTNL</sequence>
<accession>A0C4S6</accession>
<evidence type="ECO:0000313" key="3">
    <source>
        <dbReference type="Proteomes" id="UP000000600"/>
    </source>
</evidence>
<evidence type="ECO:0000256" key="1">
    <source>
        <dbReference type="SAM" id="Coils"/>
    </source>
</evidence>
<keyword evidence="3" id="KW-1185">Reference proteome</keyword>
<gene>
    <name evidence="2" type="ORF">GSPATT00006292001</name>
</gene>
<dbReference type="HOGENOM" id="CLU_2269032_0_0_1"/>
<protein>
    <submittedName>
        <fullName evidence="2">Uncharacterized protein</fullName>
    </submittedName>
</protein>
<dbReference type="KEGG" id="ptm:GSPATT00006292001"/>
<name>A0C4S6_PARTE</name>
<keyword evidence="1" id="KW-0175">Coiled coil</keyword>
<dbReference type="EMBL" id="CT868041">
    <property type="protein sequence ID" value="CAK65793.1"/>
    <property type="molecule type" value="Genomic_DNA"/>
</dbReference>
<evidence type="ECO:0000313" key="2">
    <source>
        <dbReference type="EMBL" id="CAK65793.1"/>
    </source>
</evidence>
<dbReference type="Proteomes" id="UP000000600">
    <property type="component" value="Unassembled WGS sequence"/>
</dbReference>
<organism evidence="2 3">
    <name type="scientific">Paramecium tetraurelia</name>
    <dbReference type="NCBI Taxonomy" id="5888"/>
    <lineage>
        <taxon>Eukaryota</taxon>
        <taxon>Sar</taxon>
        <taxon>Alveolata</taxon>
        <taxon>Ciliophora</taxon>
        <taxon>Intramacronucleata</taxon>
        <taxon>Oligohymenophorea</taxon>
        <taxon>Peniculida</taxon>
        <taxon>Parameciidae</taxon>
        <taxon>Paramecium</taxon>
    </lineage>
</organism>